<dbReference type="PIRSF" id="PIRSF006809">
    <property type="entry name" value="GTP-binding_hflX_prd"/>
    <property type="match status" value="1"/>
</dbReference>
<dbReference type="Gene3D" id="3.40.50.300">
    <property type="entry name" value="P-loop containing nucleotide triphosphate hydrolases"/>
    <property type="match status" value="1"/>
</dbReference>
<proteinExistence type="inferred from homology"/>
<keyword evidence="2 5" id="KW-0547">Nucleotide-binding</keyword>
<name>C5CD63_KOSOT</name>
<keyword evidence="10" id="KW-1185">Reference proteome</keyword>
<evidence type="ECO:0000256" key="6">
    <source>
        <dbReference type="PIRSR" id="PIRSR006809-1"/>
    </source>
</evidence>
<feature type="binding site" evidence="6">
    <location>
        <begin position="188"/>
        <end position="192"/>
    </location>
    <ligand>
        <name>GTP</name>
        <dbReference type="ChEBI" id="CHEBI:37565"/>
    </ligand>
</feature>
<dbReference type="KEGG" id="kol:Kole_0282"/>
<gene>
    <name evidence="5" type="primary">hflX</name>
    <name evidence="9" type="ordered locus">Kole_0282</name>
</gene>
<dbReference type="HOGENOM" id="CLU_019597_0_1_0"/>
<dbReference type="Pfam" id="PF16360">
    <property type="entry name" value="GTP-bdg_M"/>
    <property type="match status" value="1"/>
</dbReference>
<dbReference type="PROSITE" id="PS51705">
    <property type="entry name" value="G_HFLX"/>
    <property type="match status" value="1"/>
</dbReference>
<dbReference type="Pfam" id="PF13167">
    <property type="entry name" value="GTP-bdg_N"/>
    <property type="match status" value="1"/>
</dbReference>
<dbReference type="GO" id="GO:0003924">
    <property type="term" value="F:GTPase activity"/>
    <property type="evidence" value="ECO:0007669"/>
    <property type="project" value="UniProtKB-UniRule"/>
</dbReference>
<sequence length="379" mass="42997">MDKIIQNLDKPDNRRYFGKGKLEQVKKIVSFKNISVVITRHNLTPSQKKNLESFLEVKVLDRTQVILEIFKKHAVTREGKLEVELARLKYELPSLKGKGTSLSNTGAGIGTRGPGEKILERDRRLALKRITVLQKELIKQRKVREVIRKKRQRNSIPVVSFVGYTNVGKSSLISALTGADLLVENQLFSTLDVKTCRLKLPSGRRVLISDTVGFIRELPQELIQSFKSTLEEAKFSDLLVVVLDASDRYLDEKLEIINSTLRDIGAENVPKLNVINKIDKCTGERLKELGNSFPDAVFVSAVLKYNLDELKEKIDIVLSQSFRKYKLVVPPEKLGEFLKVRDEIKVISQECYGDSLIVVYKAPERIHKKLVSFIGEGVK</sequence>
<comment type="cofactor">
    <cofactor evidence="7">
        <name>Mg(2+)</name>
        <dbReference type="ChEBI" id="CHEBI:18420"/>
    </cofactor>
</comment>
<keyword evidence="3 7" id="KW-0460">Magnesium</keyword>
<reference evidence="9 10" key="1">
    <citation type="submission" date="2009-06" db="EMBL/GenBank/DDBJ databases">
        <title>Complete sequence of Thermotogales bacterium TBF 19.5.1.</title>
        <authorList>
            <consortium name="US DOE Joint Genome Institute"/>
            <person name="Lucas S."/>
            <person name="Copeland A."/>
            <person name="Lapidus A."/>
            <person name="Glavina del Rio T."/>
            <person name="Tice H."/>
            <person name="Bruce D."/>
            <person name="Goodwin L."/>
            <person name="Pitluck S."/>
            <person name="Chertkov O."/>
            <person name="Brettin T."/>
            <person name="Detter J.C."/>
            <person name="Han C."/>
            <person name="Schmutz J."/>
            <person name="Larimer F."/>
            <person name="Land M."/>
            <person name="Hauser L."/>
            <person name="Kyrpides N."/>
            <person name="Ovchinnikova G."/>
            <person name="Noll K."/>
        </authorList>
    </citation>
    <scope>NUCLEOTIDE SEQUENCE [LARGE SCALE GENOMIC DNA]</scope>
    <source>
        <strain evidence="10">ATCC BAA-1733 / DSM 21960 / TBF 19.5.1</strain>
    </source>
</reference>
<dbReference type="GO" id="GO:0005737">
    <property type="term" value="C:cytoplasm"/>
    <property type="evidence" value="ECO:0007669"/>
    <property type="project" value="UniProtKB-SubCell"/>
</dbReference>
<dbReference type="InterPro" id="IPR006073">
    <property type="entry name" value="GTP-bd"/>
</dbReference>
<dbReference type="InterPro" id="IPR025121">
    <property type="entry name" value="GTPase_HflX_N"/>
</dbReference>
<feature type="binding site" evidence="6">
    <location>
        <begin position="210"/>
        <end position="213"/>
    </location>
    <ligand>
        <name>GTP</name>
        <dbReference type="ChEBI" id="CHEBI:37565"/>
    </ligand>
</feature>
<dbReference type="NCBIfam" id="TIGR03156">
    <property type="entry name" value="GTP_HflX"/>
    <property type="match status" value="1"/>
</dbReference>
<comment type="similarity">
    <text evidence="5">Belongs to the TRAFAC class OBG-HflX-like GTPase superfamily. HflX GTPase family.</text>
</comment>
<dbReference type="PANTHER" id="PTHR10229:SF0">
    <property type="entry name" value="GTP-BINDING PROTEIN 6-RELATED"/>
    <property type="match status" value="1"/>
</dbReference>
<keyword evidence="4 5" id="KW-0342">GTP-binding</keyword>
<dbReference type="AlphaFoldDB" id="C5CD63"/>
<dbReference type="CDD" id="cd01878">
    <property type="entry name" value="HflX"/>
    <property type="match status" value="1"/>
</dbReference>
<dbReference type="InterPro" id="IPR027417">
    <property type="entry name" value="P-loop_NTPase"/>
</dbReference>
<comment type="subcellular location">
    <subcellularLocation>
        <location evidence="5">Cytoplasm</location>
    </subcellularLocation>
    <text evidence="5">May associate with membranes.</text>
</comment>
<evidence type="ECO:0000313" key="9">
    <source>
        <dbReference type="EMBL" id="ACR79007.1"/>
    </source>
</evidence>
<dbReference type="InterPro" id="IPR042108">
    <property type="entry name" value="GTPase_HflX_N_sf"/>
</dbReference>
<dbReference type="InterPro" id="IPR016496">
    <property type="entry name" value="GTPase_HflX"/>
</dbReference>
<evidence type="ECO:0000256" key="4">
    <source>
        <dbReference type="ARBA" id="ARBA00023134"/>
    </source>
</evidence>
<dbReference type="Gene3D" id="3.40.50.11060">
    <property type="entry name" value="GTPase HflX, N-terminal domain"/>
    <property type="match status" value="1"/>
</dbReference>
<dbReference type="InterPro" id="IPR032305">
    <property type="entry name" value="GTP-bd_M"/>
</dbReference>
<feature type="binding site" evidence="6">
    <location>
        <begin position="163"/>
        <end position="170"/>
    </location>
    <ligand>
        <name>GTP</name>
        <dbReference type="ChEBI" id="CHEBI:37565"/>
    </ligand>
</feature>
<dbReference type="PANTHER" id="PTHR10229">
    <property type="entry name" value="GTP-BINDING PROTEIN HFLX"/>
    <property type="match status" value="1"/>
</dbReference>
<dbReference type="GO" id="GO:0043022">
    <property type="term" value="F:ribosome binding"/>
    <property type="evidence" value="ECO:0007669"/>
    <property type="project" value="TreeGrafter"/>
</dbReference>
<dbReference type="InterPro" id="IPR030394">
    <property type="entry name" value="G_HFLX_dom"/>
</dbReference>
<dbReference type="Proteomes" id="UP000002382">
    <property type="component" value="Chromosome"/>
</dbReference>
<evidence type="ECO:0000256" key="5">
    <source>
        <dbReference type="HAMAP-Rule" id="MF_00900"/>
    </source>
</evidence>
<comment type="function">
    <text evidence="5">GTPase that associates with the 50S ribosomal subunit and may have a role during protein synthesis or ribosome biogenesis.</text>
</comment>
<evidence type="ECO:0000313" key="10">
    <source>
        <dbReference type="Proteomes" id="UP000002382"/>
    </source>
</evidence>
<evidence type="ECO:0000256" key="7">
    <source>
        <dbReference type="PIRSR" id="PIRSR006809-2"/>
    </source>
</evidence>
<reference evidence="9 10" key="2">
    <citation type="journal article" date="2011" name="J. Bacteriol.">
        <title>Genome Sequence of Kosmotoga olearia Strain TBF 19.5.1, a Thermophilic Bacterium with a Wide Growth Temperature Range, Isolated from the Troll B Oil Platform in the North Sea.</title>
        <authorList>
            <person name="Swithers K.S."/>
            <person name="Dipippo J.L."/>
            <person name="Bruce D.C."/>
            <person name="Detter C."/>
            <person name="Tapia R."/>
            <person name="Han S."/>
            <person name="Goodwin L.A."/>
            <person name="Han J."/>
            <person name="Woyke T."/>
            <person name="Pitluck S."/>
            <person name="Pennacchio L."/>
            <person name="Nolan M."/>
            <person name="Mikhailova N."/>
            <person name="Land M.L."/>
            <person name="Nesbo C.L."/>
            <person name="Gogarten J.P."/>
            <person name="Noll K.M."/>
        </authorList>
    </citation>
    <scope>NUCLEOTIDE SEQUENCE [LARGE SCALE GENOMIC DNA]</scope>
    <source>
        <strain evidence="10">ATCC BAA-1733 / DSM 21960 / TBF 19.5.1</strain>
    </source>
</reference>
<comment type="subunit">
    <text evidence="5">Monomer. Associates with the 50S ribosomal subunit.</text>
</comment>
<evidence type="ECO:0000256" key="1">
    <source>
        <dbReference type="ARBA" id="ARBA00022723"/>
    </source>
</evidence>
<dbReference type="EMBL" id="CP001634">
    <property type="protein sequence ID" value="ACR79007.1"/>
    <property type="molecule type" value="Genomic_DNA"/>
</dbReference>
<dbReference type="Pfam" id="PF01926">
    <property type="entry name" value="MMR_HSR1"/>
    <property type="match status" value="1"/>
</dbReference>
<feature type="binding site" evidence="7">
    <location>
        <position position="190"/>
    </location>
    <ligand>
        <name>Mg(2+)</name>
        <dbReference type="ChEBI" id="CHEBI:18420"/>
    </ligand>
</feature>
<evidence type="ECO:0000256" key="3">
    <source>
        <dbReference type="ARBA" id="ARBA00022842"/>
    </source>
</evidence>
<dbReference type="GO" id="GO:0046872">
    <property type="term" value="F:metal ion binding"/>
    <property type="evidence" value="ECO:0007669"/>
    <property type="project" value="UniProtKB-KW"/>
</dbReference>
<organism evidence="9 10">
    <name type="scientific">Kosmotoga olearia (strain ATCC BAA-1733 / DSM 21960 / TBF 19.5.1)</name>
    <dbReference type="NCBI Taxonomy" id="521045"/>
    <lineage>
        <taxon>Bacteria</taxon>
        <taxon>Thermotogati</taxon>
        <taxon>Thermotogota</taxon>
        <taxon>Thermotogae</taxon>
        <taxon>Kosmotogales</taxon>
        <taxon>Kosmotogaceae</taxon>
        <taxon>Kosmotoga</taxon>
    </lineage>
</organism>
<accession>C5CD63</accession>
<keyword evidence="5" id="KW-0963">Cytoplasm</keyword>
<feature type="domain" description="Hflx-type G" evidence="8">
    <location>
        <begin position="157"/>
        <end position="322"/>
    </location>
</feature>
<keyword evidence="1 7" id="KW-0479">Metal-binding</keyword>
<dbReference type="Gene3D" id="6.10.250.2860">
    <property type="match status" value="1"/>
</dbReference>
<dbReference type="STRING" id="521045.Kole_0282"/>
<dbReference type="eggNOG" id="COG2262">
    <property type="taxonomic scope" value="Bacteria"/>
</dbReference>
<dbReference type="HAMAP" id="MF_00900">
    <property type="entry name" value="GTPase_HflX"/>
    <property type="match status" value="1"/>
</dbReference>
<evidence type="ECO:0000259" key="8">
    <source>
        <dbReference type="PROSITE" id="PS51705"/>
    </source>
</evidence>
<evidence type="ECO:0000256" key="2">
    <source>
        <dbReference type="ARBA" id="ARBA00022741"/>
    </source>
</evidence>
<dbReference type="GO" id="GO:0005525">
    <property type="term" value="F:GTP binding"/>
    <property type="evidence" value="ECO:0007669"/>
    <property type="project" value="UniProtKB-UniRule"/>
</dbReference>
<feature type="binding site" evidence="6">
    <location>
        <begin position="276"/>
        <end position="279"/>
    </location>
    <ligand>
        <name>GTP</name>
        <dbReference type="ChEBI" id="CHEBI:37565"/>
    </ligand>
</feature>
<dbReference type="PRINTS" id="PR00326">
    <property type="entry name" value="GTP1OBG"/>
</dbReference>
<dbReference type="SUPFAM" id="SSF52540">
    <property type="entry name" value="P-loop containing nucleoside triphosphate hydrolases"/>
    <property type="match status" value="1"/>
</dbReference>
<feature type="binding site" evidence="7">
    <location>
        <position position="170"/>
    </location>
    <ligand>
        <name>Mg(2+)</name>
        <dbReference type="ChEBI" id="CHEBI:18420"/>
    </ligand>
</feature>
<protein>
    <recommendedName>
        <fullName evidence="5">GTPase HflX</fullName>
    </recommendedName>
    <alternativeName>
        <fullName evidence="5">GTP-binding protein HflX</fullName>
    </alternativeName>
</protein>